<protein>
    <submittedName>
        <fullName evidence="1">Mobile element protein</fullName>
    </submittedName>
</protein>
<dbReference type="Proteomes" id="UP000214720">
    <property type="component" value="Unassembled WGS sequence"/>
</dbReference>
<name>A0A226WNI4_CABSO</name>
<accession>A0A226WNI4</accession>
<organism evidence="1 2">
    <name type="scientific">Caballeronia sordidicola</name>
    <name type="common">Burkholderia sordidicola</name>
    <dbReference type="NCBI Taxonomy" id="196367"/>
    <lineage>
        <taxon>Bacteria</taxon>
        <taxon>Pseudomonadati</taxon>
        <taxon>Pseudomonadota</taxon>
        <taxon>Betaproteobacteria</taxon>
        <taxon>Burkholderiales</taxon>
        <taxon>Burkholderiaceae</taxon>
        <taxon>Caballeronia</taxon>
    </lineage>
</organism>
<reference evidence="2" key="1">
    <citation type="submission" date="2017-01" db="EMBL/GenBank/DDBJ databases">
        <title>Genome Analysis of Deinococcus marmoris KOPRI26562.</title>
        <authorList>
            <person name="Kim J.H."/>
            <person name="Oh H.-M."/>
        </authorList>
    </citation>
    <scope>NUCLEOTIDE SEQUENCE [LARGE SCALE GENOMIC DNA]</scope>
    <source>
        <strain evidence="2">PAMC 26633</strain>
    </source>
</reference>
<comment type="caution">
    <text evidence="1">The sequence shown here is derived from an EMBL/GenBank/DDBJ whole genome shotgun (WGS) entry which is preliminary data.</text>
</comment>
<evidence type="ECO:0000313" key="2">
    <source>
        <dbReference type="Proteomes" id="UP000214720"/>
    </source>
</evidence>
<proteinExistence type="predicted"/>
<sequence>MLIIWDGLKAHRSKFVREYLDSIEGDIQIAFGRISLVLEDSGAEPLVRLLDAPKELSGFSRLAHRYHRRAWQASPGWPCP</sequence>
<evidence type="ECO:0000313" key="1">
    <source>
        <dbReference type="EMBL" id="OXC72736.1"/>
    </source>
</evidence>
<dbReference type="EMBL" id="MTHB01000265">
    <property type="protein sequence ID" value="OXC72736.1"/>
    <property type="molecule type" value="Genomic_DNA"/>
</dbReference>
<dbReference type="AlphaFoldDB" id="A0A226WNI4"/>
<gene>
    <name evidence="1" type="ORF">BSU04_40635</name>
</gene>